<feature type="transmembrane region" description="Helical" evidence="6">
    <location>
        <begin position="198"/>
        <end position="217"/>
    </location>
</feature>
<evidence type="ECO:0000256" key="2">
    <source>
        <dbReference type="ARBA" id="ARBA00022475"/>
    </source>
</evidence>
<sequence length="305" mass="32840">MNQATSVEPKSNGQKQVQGLIYALIGTALFSIKPIFVKVAYQYGGDATAIMSLRALSSLPFYALILLMLSKKPERRTQVTQFGWQAALVGVMGYYVASYLDIAALEYISAQLERLLIFLFPSIVVILSWMFLGQKPTGNVLRAVGLGYLGIAAILFHDVQSLGEEIWKGSALAVGSAFVFAVYLMLSKSIISKMGSDLFTSIGMGSAGIAIITHLSLSSAEMSQWSFELIVLGVLLGVFCTVLPSYFVAAAMARLSPTELSITSNIGPGVTAVMAVAILSEDFTLYHFIGLCLVTFSVYSMKKSS</sequence>
<name>A0ABQ0JP40_9VIBR</name>
<dbReference type="InterPro" id="IPR000620">
    <property type="entry name" value="EamA_dom"/>
</dbReference>
<feature type="transmembrane region" description="Helical" evidence="6">
    <location>
        <begin position="47"/>
        <end position="70"/>
    </location>
</feature>
<keyword evidence="3 6" id="KW-0812">Transmembrane</keyword>
<feature type="transmembrane region" description="Helical" evidence="6">
    <location>
        <begin position="20"/>
        <end position="41"/>
    </location>
</feature>
<evidence type="ECO:0000256" key="5">
    <source>
        <dbReference type="ARBA" id="ARBA00023136"/>
    </source>
</evidence>
<dbReference type="PANTHER" id="PTHR32322">
    <property type="entry name" value="INNER MEMBRANE TRANSPORTER"/>
    <property type="match status" value="1"/>
</dbReference>
<keyword evidence="2" id="KW-1003">Cell membrane</keyword>
<feature type="transmembrane region" description="Helical" evidence="6">
    <location>
        <begin position="169"/>
        <end position="186"/>
    </location>
</feature>
<dbReference type="EMBL" id="BBMS01000099">
    <property type="protein sequence ID" value="GAL30522.1"/>
    <property type="molecule type" value="Genomic_DNA"/>
</dbReference>
<dbReference type="Pfam" id="PF00892">
    <property type="entry name" value="EamA"/>
    <property type="match status" value="2"/>
</dbReference>
<feature type="transmembrane region" description="Helical" evidence="6">
    <location>
        <begin position="114"/>
        <end position="132"/>
    </location>
</feature>
<reference evidence="9" key="1">
    <citation type="submission" date="2014-09" db="EMBL/GenBank/DDBJ databases">
        <title>Vibrio variabilis JCM 19239. (C206) whole genome shotgun sequence.</title>
        <authorList>
            <person name="Sawabe T."/>
            <person name="Meirelles P."/>
            <person name="Nakanishi M."/>
            <person name="Sayaka M."/>
            <person name="Hattori M."/>
            <person name="Ohkuma M."/>
        </authorList>
    </citation>
    <scope>NUCLEOTIDE SEQUENCE [LARGE SCALE GENOMIC DNA]</scope>
    <source>
        <strain evidence="9">JCM 19239</strain>
    </source>
</reference>
<comment type="caution">
    <text evidence="8">The sequence shown here is derived from an EMBL/GenBank/DDBJ whole genome shotgun (WGS) entry which is preliminary data.</text>
</comment>
<evidence type="ECO:0000313" key="9">
    <source>
        <dbReference type="Proteomes" id="UP000029223"/>
    </source>
</evidence>
<proteinExistence type="predicted"/>
<gene>
    <name evidence="8" type="ORF">JCM19239_3132</name>
</gene>
<keyword evidence="4 6" id="KW-1133">Transmembrane helix</keyword>
<feature type="domain" description="EamA" evidence="7">
    <location>
        <begin position="19"/>
        <end position="155"/>
    </location>
</feature>
<comment type="subcellular location">
    <subcellularLocation>
        <location evidence="1">Cell membrane</location>
        <topology evidence="1">Multi-pass membrane protein</topology>
    </subcellularLocation>
</comment>
<feature type="transmembrane region" description="Helical" evidence="6">
    <location>
        <begin position="139"/>
        <end position="157"/>
    </location>
</feature>
<keyword evidence="5 6" id="KW-0472">Membrane</keyword>
<dbReference type="InterPro" id="IPR037185">
    <property type="entry name" value="EmrE-like"/>
</dbReference>
<evidence type="ECO:0000256" key="3">
    <source>
        <dbReference type="ARBA" id="ARBA00022692"/>
    </source>
</evidence>
<dbReference type="InterPro" id="IPR050638">
    <property type="entry name" value="AA-Vitamin_Transporters"/>
</dbReference>
<dbReference type="Proteomes" id="UP000029223">
    <property type="component" value="Unassembled WGS sequence"/>
</dbReference>
<dbReference type="PANTHER" id="PTHR32322:SF18">
    <property type="entry name" value="S-ADENOSYLMETHIONINE_S-ADENOSYLHOMOCYSTEINE TRANSPORTER"/>
    <property type="match status" value="1"/>
</dbReference>
<feature type="transmembrane region" description="Helical" evidence="6">
    <location>
        <begin position="260"/>
        <end position="279"/>
    </location>
</feature>
<feature type="transmembrane region" description="Helical" evidence="6">
    <location>
        <begin position="285"/>
        <end position="301"/>
    </location>
</feature>
<evidence type="ECO:0000313" key="8">
    <source>
        <dbReference type="EMBL" id="GAL30522.1"/>
    </source>
</evidence>
<evidence type="ECO:0000256" key="4">
    <source>
        <dbReference type="ARBA" id="ARBA00022989"/>
    </source>
</evidence>
<feature type="transmembrane region" description="Helical" evidence="6">
    <location>
        <begin position="82"/>
        <end position="102"/>
    </location>
</feature>
<reference evidence="9" key="2">
    <citation type="submission" date="2014-09" db="EMBL/GenBank/DDBJ databases">
        <authorList>
            <consortium name="NBRP consortium"/>
            <person name="Sawabe T."/>
            <person name="Meirelles P."/>
            <person name="Nakanishi M."/>
            <person name="Sayaka M."/>
            <person name="Hattori M."/>
            <person name="Ohkuma M."/>
        </authorList>
    </citation>
    <scope>NUCLEOTIDE SEQUENCE [LARGE SCALE GENOMIC DNA]</scope>
    <source>
        <strain evidence="9">JCM 19239</strain>
    </source>
</reference>
<feature type="transmembrane region" description="Helical" evidence="6">
    <location>
        <begin position="229"/>
        <end position="248"/>
    </location>
</feature>
<dbReference type="SUPFAM" id="SSF103481">
    <property type="entry name" value="Multidrug resistance efflux transporter EmrE"/>
    <property type="match status" value="2"/>
</dbReference>
<evidence type="ECO:0000259" key="7">
    <source>
        <dbReference type="Pfam" id="PF00892"/>
    </source>
</evidence>
<evidence type="ECO:0000256" key="6">
    <source>
        <dbReference type="SAM" id="Phobius"/>
    </source>
</evidence>
<evidence type="ECO:0000256" key="1">
    <source>
        <dbReference type="ARBA" id="ARBA00004651"/>
    </source>
</evidence>
<feature type="domain" description="EamA" evidence="7">
    <location>
        <begin position="168"/>
        <end position="299"/>
    </location>
</feature>
<protein>
    <submittedName>
        <fullName evidence="8">Metabolite transporter (DMT) superfamily</fullName>
    </submittedName>
</protein>
<organism evidence="8 9">
    <name type="scientific">Vibrio variabilis</name>
    <dbReference type="NCBI Taxonomy" id="990271"/>
    <lineage>
        <taxon>Bacteria</taxon>
        <taxon>Pseudomonadati</taxon>
        <taxon>Pseudomonadota</taxon>
        <taxon>Gammaproteobacteria</taxon>
        <taxon>Vibrionales</taxon>
        <taxon>Vibrionaceae</taxon>
        <taxon>Vibrio</taxon>
    </lineage>
</organism>
<keyword evidence="9" id="KW-1185">Reference proteome</keyword>
<accession>A0ABQ0JP40</accession>